<name>A0A192A828_9RALS</name>
<protein>
    <submittedName>
        <fullName evidence="1">Uncharacterized protein</fullName>
    </submittedName>
</protein>
<dbReference type="EMBL" id="CP016024">
    <property type="protein sequence ID" value="ANJ76498.1"/>
    <property type="molecule type" value="Genomic_DNA"/>
</dbReference>
<accession>A0A192A828</accession>
<keyword evidence="2" id="KW-1185">Reference proteome</keyword>
<sequence>MPRINVGDRIEGRCVVLGVTYRGVVEQIIFSEYFPRYRIKSIRRVGPQLSGRLPKEAVVFPTAKLLDSSVVALAEEAFRNRAGMWKAMTVQAAHNGYRIGPSGVGVADAHEWIGMLPATVLAAAVANAESASFKLDAAGPVLTFEPTGKGMLSANWGGYACRMSLESGAGGSRPGWTWSIWAGPLRTFIAGGSTPSPEESAHQVCQRLRAFGAYSALAA</sequence>
<keyword evidence="1" id="KW-0614">Plasmid</keyword>
<organism evidence="1 2">
    <name type="scientific">Ralstonia insidiosa</name>
    <dbReference type="NCBI Taxonomy" id="190721"/>
    <lineage>
        <taxon>Bacteria</taxon>
        <taxon>Pseudomonadati</taxon>
        <taxon>Pseudomonadota</taxon>
        <taxon>Betaproteobacteria</taxon>
        <taxon>Burkholderiales</taxon>
        <taxon>Burkholderiaceae</taxon>
        <taxon>Ralstonia</taxon>
    </lineage>
</organism>
<evidence type="ECO:0000313" key="2">
    <source>
        <dbReference type="Proteomes" id="UP000078572"/>
    </source>
</evidence>
<reference evidence="2" key="1">
    <citation type="submission" date="2016-06" db="EMBL/GenBank/DDBJ databases">
        <authorList>
            <person name="Xu Y."/>
            <person name="Nagy A."/>
            <person name="Yan X."/>
            <person name="Kim S.W."/>
            <person name="Haley B."/>
            <person name="Liu N.T."/>
            <person name="Nou X."/>
        </authorList>
    </citation>
    <scope>NUCLEOTIDE SEQUENCE [LARGE SCALE GENOMIC DNA]</scope>
    <source>
        <strain evidence="2">ATCC 49129</strain>
        <plasmid evidence="2">pri-1</plasmid>
    </source>
</reference>
<evidence type="ECO:0000313" key="1">
    <source>
        <dbReference type="EMBL" id="ANJ76498.1"/>
    </source>
</evidence>
<geneLocation type="plasmid" evidence="2">
    <name>pri-1</name>
</geneLocation>
<gene>
    <name evidence="1" type="ORF">A9Y76_28325</name>
</gene>
<proteinExistence type="predicted"/>
<dbReference type="AlphaFoldDB" id="A0A192A828"/>
<dbReference type="Proteomes" id="UP000078572">
    <property type="component" value="Plasmid pRI-1"/>
</dbReference>